<dbReference type="Proteomes" id="UP000199672">
    <property type="component" value="Unassembled WGS sequence"/>
</dbReference>
<keyword evidence="4" id="KW-0449">Lipoprotein</keyword>
<keyword evidence="5" id="KW-1185">Reference proteome</keyword>
<evidence type="ECO:0000313" key="5">
    <source>
        <dbReference type="Proteomes" id="UP000199672"/>
    </source>
</evidence>
<dbReference type="Gene3D" id="3.20.20.80">
    <property type="entry name" value="Glycosidases"/>
    <property type="match status" value="1"/>
</dbReference>
<feature type="chain" id="PRO_5011549323" evidence="2">
    <location>
        <begin position="21"/>
        <end position="376"/>
    </location>
</feature>
<evidence type="ECO:0000256" key="1">
    <source>
        <dbReference type="ARBA" id="ARBA00022729"/>
    </source>
</evidence>
<sequence>MKKFLIFLSALIVSCTSSNDYPPVQPVVKPTVGKGIKGVWVTNVASPALSSAANIKETVRVCKESGITDIYVVVWNKGRTLYPSEIMNKEFGISIMEGYEGRDPLLEMITEAHKETIKVHAWFEYGFAASNNQQGGVILKKYPLWAAKDKTGALLTSSSGFEWMNGINPDVQNFMKSLILEVVKKYDVDGIQGDDRLPAMPIAGGYDDYTVQLYKREKGVNPPTSENDATWKDWRANKLTEFLGDLYKAVKAAKSTVIVSMAPSVHPWAKDNYLQDWPTWLDKKYCDYVIPQIYRYDLSAYTQTLKAQVGYVKNSADLSKLYAGVLIQSGTYNATNQFVEQMVNENRNNGVTGEAFFFFEGLKYNSDYFTKTYPKK</sequence>
<dbReference type="InterPro" id="IPR052177">
    <property type="entry name" value="Divisome_Glycosyl_Hydrolase"/>
</dbReference>
<dbReference type="SUPFAM" id="SSF51445">
    <property type="entry name" value="(Trans)glycosidases"/>
    <property type="match status" value="1"/>
</dbReference>
<evidence type="ECO:0000256" key="2">
    <source>
        <dbReference type="SAM" id="SignalP"/>
    </source>
</evidence>
<dbReference type="InterPro" id="IPR017853">
    <property type="entry name" value="GH"/>
</dbReference>
<feature type="signal peptide" evidence="2">
    <location>
        <begin position="1"/>
        <end position="20"/>
    </location>
</feature>
<reference evidence="5" key="1">
    <citation type="submission" date="2016-10" db="EMBL/GenBank/DDBJ databases">
        <authorList>
            <person name="Varghese N."/>
            <person name="Submissions S."/>
        </authorList>
    </citation>
    <scope>NUCLEOTIDE SEQUENCE [LARGE SCALE GENOMIC DNA]</scope>
    <source>
        <strain evidence="5">CGMCC 1.10370</strain>
    </source>
</reference>
<dbReference type="PANTHER" id="PTHR43405">
    <property type="entry name" value="GLYCOSYL HYDROLASE DIGH"/>
    <property type="match status" value="1"/>
</dbReference>
<dbReference type="PANTHER" id="PTHR43405:SF1">
    <property type="entry name" value="GLYCOSYL HYDROLASE DIGH"/>
    <property type="match status" value="1"/>
</dbReference>
<feature type="domain" description="Glycosyl hydrolase-like 10" evidence="3">
    <location>
        <begin position="36"/>
        <end position="327"/>
    </location>
</feature>
<dbReference type="AlphaFoldDB" id="A0A1I1XUT3"/>
<evidence type="ECO:0000313" key="4">
    <source>
        <dbReference type="EMBL" id="SFE11021.1"/>
    </source>
</evidence>
<accession>A0A1I1XUT3</accession>
<protein>
    <submittedName>
        <fullName evidence="4">Uncharacterized lipoprotein YddW, UPF0748 family</fullName>
    </submittedName>
</protein>
<dbReference type="RefSeq" id="WP_091499336.1">
    <property type="nucleotide sequence ID" value="NZ_FOMH01000021.1"/>
</dbReference>
<keyword evidence="1 2" id="KW-0732">Signal</keyword>
<dbReference type="EMBL" id="FOMH01000021">
    <property type="protein sequence ID" value="SFE11021.1"/>
    <property type="molecule type" value="Genomic_DNA"/>
</dbReference>
<proteinExistence type="predicted"/>
<dbReference type="OrthoDB" id="100605at2"/>
<evidence type="ECO:0000259" key="3">
    <source>
        <dbReference type="Pfam" id="PF02638"/>
    </source>
</evidence>
<dbReference type="STRING" id="739143.SAMN05216297_12123"/>
<name>A0A1I1XUT3_9FLAO</name>
<gene>
    <name evidence="4" type="ORF">SAMN05216297_12123</name>
</gene>
<organism evidence="4 5">
    <name type="scientific">Flavobacterium phragmitis</name>
    <dbReference type="NCBI Taxonomy" id="739143"/>
    <lineage>
        <taxon>Bacteria</taxon>
        <taxon>Pseudomonadati</taxon>
        <taxon>Bacteroidota</taxon>
        <taxon>Flavobacteriia</taxon>
        <taxon>Flavobacteriales</taxon>
        <taxon>Flavobacteriaceae</taxon>
        <taxon>Flavobacterium</taxon>
    </lineage>
</organism>
<dbReference type="PROSITE" id="PS51257">
    <property type="entry name" value="PROKAR_LIPOPROTEIN"/>
    <property type="match status" value="1"/>
</dbReference>
<dbReference type="Pfam" id="PF02638">
    <property type="entry name" value="GHL10"/>
    <property type="match status" value="1"/>
</dbReference>
<dbReference type="InterPro" id="IPR003790">
    <property type="entry name" value="GHL10"/>
</dbReference>